<dbReference type="Proteomes" id="UP000479000">
    <property type="component" value="Unassembled WGS sequence"/>
</dbReference>
<evidence type="ECO:0000313" key="3">
    <source>
        <dbReference type="Proteomes" id="UP000479000"/>
    </source>
</evidence>
<sequence>EDDFTAGEAEEGQAAESRAEEGRAAEGRAGRSSAAHRPERDEYRPTAKMRLCS</sequence>
<keyword evidence="3" id="KW-1185">Reference proteome</keyword>
<feature type="compositionally biased region" description="Basic and acidic residues" evidence="1">
    <location>
        <begin position="17"/>
        <end position="29"/>
    </location>
</feature>
<dbReference type="AlphaFoldDB" id="A0A6H5GPP0"/>
<evidence type="ECO:0000313" key="2">
    <source>
        <dbReference type="EMBL" id="CAB0004985.1"/>
    </source>
</evidence>
<feature type="non-terminal residue" evidence="2">
    <location>
        <position position="1"/>
    </location>
</feature>
<dbReference type="EMBL" id="CADCXU010015690">
    <property type="protein sequence ID" value="CAB0004985.1"/>
    <property type="molecule type" value="Genomic_DNA"/>
</dbReference>
<evidence type="ECO:0000256" key="1">
    <source>
        <dbReference type="SAM" id="MobiDB-lite"/>
    </source>
</evidence>
<feature type="region of interest" description="Disordered" evidence="1">
    <location>
        <begin position="1"/>
        <end position="53"/>
    </location>
</feature>
<name>A0A6H5GPP0_9HEMI</name>
<feature type="compositionally biased region" description="Basic and acidic residues" evidence="1">
    <location>
        <begin position="36"/>
        <end position="45"/>
    </location>
</feature>
<reference evidence="2 3" key="1">
    <citation type="submission" date="2020-02" db="EMBL/GenBank/DDBJ databases">
        <authorList>
            <person name="Ferguson B K."/>
        </authorList>
    </citation>
    <scope>NUCLEOTIDE SEQUENCE [LARGE SCALE GENOMIC DNA]</scope>
</reference>
<organism evidence="2 3">
    <name type="scientific">Nesidiocoris tenuis</name>
    <dbReference type="NCBI Taxonomy" id="355587"/>
    <lineage>
        <taxon>Eukaryota</taxon>
        <taxon>Metazoa</taxon>
        <taxon>Ecdysozoa</taxon>
        <taxon>Arthropoda</taxon>
        <taxon>Hexapoda</taxon>
        <taxon>Insecta</taxon>
        <taxon>Pterygota</taxon>
        <taxon>Neoptera</taxon>
        <taxon>Paraneoptera</taxon>
        <taxon>Hemiptera</taxon>
        <taxon>Heteroptera</taxon>
        <taxon>Panheteroptera</taxon>
        <taxon>Cimicomorpha</taxon>
        <taxon>Miridae</taxon>
        <taxon>Dicyphina</taxon>
        <taxon>Nesidiocoris</taxon>
    </lineage>
</organism>
<proteinExistence type="predicted"/>
<protein>
    <submittedName>
        <fullName evidence="2">Uncharacterized protein</fullName>
    </submittedName>
</protein>
<feature type="compositionally biased region" description="Acidic residues" evidence="1">
    <location>
        <begin position="1"/>
        <end position="13"/>
    </location>
</feature>
<accession>A0A6H5GPP0</accession>
<gene>
    <name evidence="2" type="ORF">NTEN_LOCUS10462</name>
</gene>